<accession>X1W2E6</accession>
<dbReference type="AlphaFoldDB" id="X1W2E6"/>
<protein>
    <submittedName>
        <fullName evidence="1">Uncharacterized protein</fullName>
    </submittedName>
</protein>
<sequence length="168" mass="19438">EDDQPAGKVGLFYAIAFYLEMLQDAVHKLHKLMPIIPPFLWIRVFLGDIGDRPTGLNYALAWTIASLWKVDTWAKDTGADILDRLKTGDLNGLIDEYAPGVADFFDDPWDAIKGYLKDERPKGWALIDDPFGEIDNWLKDNQPKLWSFKEDPKQYILDRLKEQHIELY</sequence>
<feature type="non-terminal residue" evidence="1">
    <location>
        <position position="1"/>
    </location>
</feature>
<evidence type="ECO:0000313" key="1">
    <source>
        <dbReference type="EMBL" id="GAJ23570.1"/>
    </source>
</evidence>
<reference evidence="1" key="1">
    <citation type="journal article" date="2014" name="Front. Microbiol.">
        <title>High frequency of phylogenetically diverse reductive dehalogenase-homologous genes in deep subseafloor sedimentary metagenomes.</title>
        <authorList>
            <person name="Kawai M."/>
            <person name="Futagami T."/>
            <person name="Toyoda A."/>
            <person name="Takaki Y."/>
            <person name="Nishi S."/>
            <person name="Hori S."/>
            <person name="Arai W."/>
            <person name="Tsubouchi T."/>
            <person name="Morono Y."/>
            <person name="Uchiyama I."/>
            <person name="Ito T."/>
            <person name="Fujiyama A."/>
            <person name="Inagaki F."/>
            <person name="Takami H."/>
        </authorList>
    </citation>
    <scope>NUCLEOTIDE SEQUENCE</scope>
    <source>
        <strain evidence="1">Expedition CK06-06</strain>
    </source>
</reference>
<gene>
    <name evidence="1" type="ORF">S12H4_59147</name>
</gene>
<proteinExistence type="predicted"/>
<feature type="non-terminal residue" evidence="1">
    <location>
        <position position="168"/>
    </location>
</feature>
<comment type="caution">
    <text evidence="1">The sequence shown here is derived from an EMBL/GenBank/DDBJ whole genome shotgun (WGS) entry which is preliminary data.</text>
</comment>
<dbReference type="EMBL" id="BARW01038570">
    <property type="protein sequence ID" value="GAJ23570.1"/>
    <property type="molecule type" value="Genomic_DNA"/>
</dbReference>
<name>X1W2E6_9ZZZZ</name>
<organism evidence="1">
    <name type="scientific">marine sediment metagenome</name>
    <dbReference type="NCBI Taxonomy" id="412755"/>
    <lineage>
        <taxon>unclassified sequences</taxon>
        <taxon>metagenomes</taxon>
        <taxon>ecological metagenomes</taxon>
    </lineage>
</organism>